<dbReference type="InterPro" id="IPR029045">
    <property type="entry name" value="ClpP/crotonase-like_dom_sf"/>
</dbReference>
<evidence type="ECO:0000256" key="1">
    <source>
        <dbReference type="SAM" id="MobiDB-lite"/>
    </source>
</evidence>
<dbReference type="OrthoDB" id="5936191at2"/>
<feature type="region of interest" description="Disordered" evidence="1">
    <location>
        <begin position="262"/>
        <end position="284"/>
    </location>
</feature>
<gene>
    <name evidence="3" type="ORF">E4O86_19615</name>
</gene>
<dbReference type="AlphaFoldDB" id="A0A964T8V1"/>
<dbReference type="RefSeq" id="WP_161142257.1">
    <property type="nucleotide sequence ID" value="NZ_SPKJ01000105.1"/>
</dbReference>
<accession>A0A964T8V1</accession>
<keyword evidence="2" id="KW-0812">Transmembrane</keyword>
<evidence type="ECO:0008006" key="5">
    <source>
        <dbReference type="Google" id="ProtNLM"/>
    </source>
</evidence>
<dbReference type="Proteomes" id="UP000773614">
    <property type="component" value="Unassembled WGS sequence"/>
</dbReference>
<name>A0A964T8V1_9HYPH</name>
<comment type="caution">
    <text evidence="3">The sequence shown here is derived from an EMBL/GenBank/DDBJ whole genome shotgun (WGS) entry which is preliminary data.</text>
</comment>
<sequence length="284" mass="29967">MGGTGRRRLPEGTFVWFAFCALVAATAVMLHADLRNMMRQQALSPFVSPASVRMDRPEKNDQVRPYLPAARPVAPDEALPGGTPDRPHDFREAEPMTFRFGSGGTLYAEGTITPGTAAMFEAVLGGARARGLAEIVLHSPGGSVTDAVAMARAIRAGGLATHVLEDGYCASSCPLVFAGGTTRIAHPKAWIGVHQVYAVESAIGSLSEGMDQAQRVSAEAQFLLDELGVDPRVWVHAMATPKSKLYLFTPDELTKYHLATGLEPAGPSQGSGKVADVAAEGAAR</sequence>
<dbReference type="EMBL" id="SPKJ01000105">
    <property type="protein sequence ID" value="MYZ49919.1"/>
    <property type="molecule type" value="Genomic_DNA"/>
</dbReference>
<organism evidence="3 4">
    <name type="scientific">Propylenella binzhouense</name>
    <dbReference type="NCBI Taxonomy" id="2555902"/>
    <lineage>
        <taxon>Bacteria</taxon>
        <taxon>Pseudomonadati</taxon>
        <taxon>Pseudomonadota</taxon>
        <taxon>Alphaproteobacteria</taxon>
        <taxon>Hyphomicrobiales</taxon>
        <taxon>Propylenellaceae</taxon>
        <taxon>Propylenella</taxon>
    </lineage>
</organism>
<evidence type="ECO:0000256" key="2">
    <source>
        <dbReference type="SAM" id="Phobius"/>
    </source>
</evidence>
<proteinExistence type="predicted"/>
<dbReference type="Pfam" id="PF00574">
    <property type="entry name" value="CLP_protease"/>
    <property type="match status" value="1"/>
</dbReference>
<dbReference type="SUPFAM" id="SSF52096">
    <property type="entry name" value="ClpP/crotonase"/>
    <property type="match status" value="1"/>
</dbReference>
<evidence type="ECO:0000313" key="3">
    <source>
        <dbReference type="EMBL" id="MYZ49919.1"/>
    </source>
</evidence>
<feature type="transmembrane region" description="Helical" evidence="2">
    <location>
        <begin position="14"/>
        <end position="32"/>
    </location>
</feature>
<keyword evidence="2" id="KW-1133">Transmembrane helix</keyword>
<protein>
    <recommendedName>
        <fullName evidence="5">ATP-dependent Clp protease proteolytic subunit</fullName>
    </recommendedName>
</protein>
<dbReference type="InterPro" id="IPR023562">
    <property type="entry name" value="ClpP/TepA"/>
</dbReference>
<dbReference type="Gene3D" id="3.90.226.10">
    <property type="entry name" value="2-enoyl-CoA Hydratase, Chain A, domain 1"/>
    <property type="match status" value="1"/>
</dbReference>
<reference evidence="3" key="1">
    <citation type="submission" date="2019-03" db="EMBL/GenBank/DDBJ databases">
        <title>Afifella sp. nov., isolated from activated sludge.</title>
        <authorList>
            <person name="Li Q."/>
            <person name="Liu Y."/>
        </authorList>
    </citation>
    <scope>NUCLEOTIDE SEQUENCE</scope>
    <source>
        <strain evidence="3">L72</strain>
    </source>
</reference>
<keyword evidence="2" id="KW-0472">Membrane</keyword>
<evidence type="ECO:0000313" key="4">
    <source>
        <dbReference type="Proteomes" id="UP000773614"/>
    </source>
</evidence>
<keyword evidence="4" id="KW-1185">Reference proteome</keyword>